<keyword evidence="6" id="KW-1185">Reference proteome</keyword>
<dbReference type="GO" id="GO:0010112">
    <property type="term" value="P:regulation of systemic acquired resistance"/>
    <property type="evidence" value="ECO:0007669"/>
    <property type="project" value="InterPro"/>
</dbReference>
<feature type="region of interest" description="Disordered" evidence="4">
    <location>
        <begin position="98"/>
        <end position="118"/>
    </location>
</feature>
<reference evidence="5 6" key="1">
    <citation type="submission" date="2019-09" db="EMBL/GenBank/DDBJ databases">
        <title>A chromosome-level genome assembly of the Chinese tupelo Nyssa sinensis.</title>
        <authorList>
            <person name="Yang X."/>
            <person name="Kang M."/>
            <person name="Yang Y."/>
            <person name="Xiong H."/>
            <person name="Wang M."/>
            <person name="Zhang Z."/>
            <person name="Wang Z."/>
            <person name="Wu H."/>
            <person name="Ma T."/>
            <person name="Liu J."/>
            <person name="Xi Z."/>
        </authorList>
    </citation>
    <scope>NUCLEOTIDE SEQUENCE [LARGE SCALE GENOMIC DNA]</scope>
    <source>
        <strain evidence="5">J267</strain>
        <tissue evidence="5">Leaf</tissue>
    </source>
</reference>
<proteinExistence type="inferred from homology"/>
<evidence type="ECO:0000256" key="3">
    <source>
        <dbReference type="ARBA" id="ARBA00023242"/>
    </source>
</evidence>
<dbReference type="Proteomes" id="UP000325577">
    <property type="component" value="Linkage Group LG0"/>
</dbReference>
<evidence type="ECO:0000256" key="4">
    <source>
        <dbReference type="SAM" id="MobiDB-lite"/>
    </source>
</evidence>
<sequence length="118" mass="13544">MITKRMICRDEAFEDDDDDDQKMEKFCALITRVREARDYIRNGSDEPKVKPNKINKVEIEKPRAVWNPSFLREDFAAEDVKLNQLGNPSMALLASSQIKEGNDEKEDIEGGLDLKLSL</sequence>
<evidence type="ECO:0000313" key="5">
    <source>
        <dbReference type="EMBL" id="KAA8549043.1"/>
    </source>
</evidence>
<evidence type="ECO:0000256" key="2">
    <source>
        <dbReference type="ARBA" id="ARBA00009937"/>
    </source>
</evidence>
<evidence type="ECO:0000313" key="6">
    <source>
        <dbReference type="Proteomes" id="UP000325577"/>
    </source>
</evidence>
<keyword evidence="3" id="KW-0539">Nucleus</keyword>
<dbReference type="InterPro" id="IPR031425">
    <property type="entry name" value="NPR1/NH1-interacting"/>
</dbReference>
<evidence type="ECO:0000256" key="1">
    <source>
        <dbReference type="ARBA" id="ARBA00004123"/>
    </source>
</evidence>
<accession>A0A5J5C0X7</accession>
<comment type="subcellular location">
    <subcellularLocation>
        <location evidence="1">Nucleus</location>
    </subcellularLocation>
</comment>
<organism evidence="5 6">
    <name type="scientific">Nyssa sinensis</name>
    <dbReference type="NCBI Taxonomy" id="561372"/>
    <lineage>
        <taxon>Eukaryota</taxon>
        <taxon>Viridiplantae</taxon>
        <taxon>Streptophyta</taxon>
        <taxon>Embryophyta</taxon>
        <taxon>Tracheophyta</taxon>
        <taxon>Spermatophyta</taxon>
        <taxon>Magnoliopsida</taxon>
        <taxon>eudicotyledons</taxon>
        <taxon>Gunneridae</taxon>
        <taxon>Pentapetalae</taxon>
        <taxon>asterids</taxon>
        <taxon>Cornales</taxon>
        <taxon>Nyssaceae</taxon>
        <taxon>Nyssa</taxon>
    </lineage>
</organism>
<dbReference type="GO" id="GO:0005634">
    <property type="term" value="C:nucleus"/>
    <property type="evidence" value="ECO:0007669"/>
    <property type="project" value="UniProtKB-SubCell"/>
</dbReference>
<comment type="similarity">
    <text evidence="2">Belongs to the NPR1-interactor family.</text>
</comment>
<dbReference type="AlphaFoldDB" id="A0A5J5C0X7"/>
<dbReference type="PANTHER" id="PTHR33669:SF14">
    <property type="entry name" value="NRR REPRESSOR HOMOLOG 3"/>
    <property type="match status" value="1"/>
</dbReference>
<dbReference type="Pfam" id="PF15699">
    <property type="entry name" value="NPR1_interact"/>
    <property type="match status" value="1"/>
</dbReference>
<dbReference type="EMBL" id="CM018031">
    <property type="protein sequence ID" value="KAA8549043.1"/>
    <property type="molecule type" value="Genomic_DNA"/>
</dbReference>
<dbReference type="PANTHER" id="PTHR33669">
    <property type="entry name" value="PROTEIN NEGATIVE REGULATOR OF RESISTANCE"/>
    <property type="match status" value="1"/>
</dbReference>
<name>A0A5J5C0X7_9ASTE</name>
<protein>
    <submittedName>
        <fullName evidence="5">Uncharacterized protein</fullName>
    </submittedName>
</protein>
<dbReference type="OrthoDB" id="1304316at2759"/>
<gene>
    <name evidence="5" type="ORF">F0562_000727</name>
</gene>